<proteinExistence type="predicted"/>
<comment type="caution">
    <text evidence="6">The sequence shown here is derived from an EMBL/GenBank/DDBJ whole genome shotgun (WGS) entry which is preliminary data.</text>
</comment>
<accession>A0A926RX12</accession>
<keyword evidence="2" id="KW-0326">Glycosidase</keyword>
<evidence type="ECO:0000259" key="5">
    <source>
        <dbReference type="PROSITE" id="PS51910"/>
    </source>
</evidence>
<keyword evidence="4" id="KW-0732">Signal</keyword>
<keyword evidence="7" id="KW-1185">Reference proteome</keyword>
<evidence type="ECO:0000256" key="1">
    <source>
        <dbReference type="ARBA" id="ARBA00022801"/>
    </source>
</evidence>
<dbReference type="GO" id="GO:0016798">
    <property type="term" value="F:hydrolase activity, acting on glycosyl bonds"/>
    <property type="evidence" value="ECO:0007669"/>
    <property type="project" value="UniProtKB-KW"/>
</dbReference>
<sequence>MKKIHLIIFTLSLALTGCAGNNQNQDAAESENLNQTNPHPRVQQIKTETNKPKVQEVKPLETAHGNHTIDSIGFLEPIDPNAAVSEVNKVGKNLSYVAFFSYMVKSDGNLIPVNDEEALTATRKSDATPMMVITNFTEGNFSPDIAHKIFTDKPASKRFIQNVLQTMKAKGYEALNIDFEHIRAEDRELYNGFLETLLPQVKKAGYTVSTALAPKTSAEQSGPWHGAHDYKRHGELADFVILMTYEWGWSGGPPMAVSPIPQVRNVLDYAVSVIPREKIVMGAPLYGYDWTLPYKKGGKFAKRIAPQEAAELAIKEDATIKFDNEAQAPHFKYTDDKNKEHVVWYENEQSAQAKFNLVKDYRLRGLAYWVLGEPFPQNWTMLEDQFKIIKHNK</sequence>
<dbReference type="Proteomes" id="UP000626844">
    <property type="component" value="Unassembled WGS sequence"/>
</dbReference>
<dbReference type="Gene3D" id="3.10.50.10">
    <property type="match status" value="1"/>
</dbReference>
<dbReference type="EMBL" id="JACXAI010000010">
    <property type="protein sequence ID" value="MBD1380506.1"/>
    <property type="molecule type" value="Genomic_DNA"/>
</dbReference>
<dbReference type="AlphaFoldDB" id="A0A926RX12"/>
<dbReference type="CDD" id="cd02874">
    <property type="entry name" value="GH18_CFLE_spore_hydrolase"/>
    <property type="match status" value="1"/>
</dbReference>
<dbReference type="GO" id="GO:0012505">
    <property type="term" value="C:endomembrane system"/>
    <property type="evidence" value="ECO:0007669"/>
    <property type="project" value="TreeGrafter"/>
</dbReference>
<feature type="chain" id="PRO_5038823231" evidence="4">
    <location>
        <begin position="20"/>
        <end position="393"/>
    </location>
</feature>
<dbReference type="SMART" id="SM00636">
    <property type="entry name" value="Glyco_18"/>
    <property type="match status" value="1"/>
</dbReference>
<dbReference type="PANTHER" id="PTHR46066:SF2">
    <property type="entry name" value="CHITINASE DOMAIN-CONTAINING PROTEIN 1"/>
    <property type="match status" value="1"/>
</dbReference>
<name>A0A926RX12_9BACI</name>
<dbReference type="GO" id="GO:0008061">
    <property type="term" value="F:chitin binding"/>
    <property type="evidence" value="ECO:0007669"/>
    <property type="project" value="InterPro"/>
</dbReference>
<dbReference type="PROSITE" id="PS51910">
    <property type="entry name" value="GH18_2"/>
    <property type="match status" value="1"/>
</dbReference>
<dbReference type="InterPro" id="IPR029070">
    <property type="entry name" value="Chitinase_insertion_sf"/>
</dbReference>
<evidence type="ECO:0000313" key="7">
    <source>
        <dbReference type="Proteomes" id="UP000626844"/>
    </source>
</evidence>
<dbReference type="InterPro" id="IPR011583">
    <property type="entry name" value="Chitinase_II/V-like_cat"/>
</dbReference>
<reference evidence="6" key="1">
    <citation type="submission" date="2020-09" db="EMBL/GenBank/DDBJ databases">
        <title>A novel bacterium of genus Bacillus, isolated from South China Sea.</title>
        <authorList>
            <person name="Huang H."/>
            <person name="Mo K."/>
            <person name="Hu Y."/>
        </authorList>
    </citation>
    <scope>NUCLEOTIDE SEQUENCE</scope>
    <source>
        <strain evidence="6">IB182487</strain>
    </source>
</reference>
<dbReference type="InterPro" id="IPR041704">
    <property type="entry name" value="CFLE_GH18"/>
</dbReference>
<dbReference type="GO" id="GO:0070492">
    <property type="term" value="F:oligosaccharide binding"/>
    <property type="evidence" value="ECO:0007669"/>
    <property type="project" value="TreeGrafter"/>
</dbReference>
<gene>
    <name evidence="6" type="ORF">IC621_09715</name>
</gene>
<feature type="signal peptide" evidence="4">
    <location>
        <begin position="1"/>
        <end position="19"/>
    </location>
</feature>
<organism evidence="6 7">
    <name type="scientific">Metabacillus arenae</name>
    <dbReference type="NCBI Taxonomy" id="2771434"/>
    <lineage>
        <taxon>Bacteria</taxon>
        <taxon>Bacillati</taxon>
        <taxon>Bacillota</taxon>
        <taxon>Bacilli</taxon>
        <taxon>Bacillales</taxon>
        <taxon>Bacillaceae</taxon>
        <taxon>Metabacillus</taxon>
    </lineage>
</organism>
<feature type="region of interest" description="Disordered" evidence="3">
    <location>
        <begin position="25"/>
        <end position="45"/>
    </location>
</feature>
<evidence type="ECO:0000313" key="6">
    <source>
        <dbReference type="EMBL" id="MBD1380506.1"/>
    </source>
</evidence>
<dbReference type="Gene3D" id="3.20.20.80">
    <property type="entry name" value="Glycosidases"/>
    <property type="match status" value="1"/>
</dbReference>
<dbReference type="InterPro" id="IPR001223">
    <property type="entry name" value="Glyco_hydro18_cat"/>
</dbReference>
<evidence type="ECO:0000256" key="4">
    <source>
        <dbReference type="SAM" id="SignalP"/>
    </source>
</evidence>
<evidence type="ECO:0000256" key="2">
    <source>
        <dbReference type="ARBA" id="ARBA00023295"/>
    </source>
</evidence>
<feature type="compositionally biased region" description="Polar residues" evidence="3">
    <location>
        <begin position="25"/>
        <end position="38"/>
    </location>
</feature>
<evidence type="ECO:0000256" key="3">
    <source>
        <dbReference type="SAM" id="MobiDB-lite"/>
    </source>
</evidence>
<feature type="domain" description="GH18" evidence="5">
    <location>
        <begin position="69"/>
        <end position="393"/>
    </location>
</feature>
<protein>
    <submittedName>
        <fullName evidence="6">Spore gernimation protein</fullName>
    </submittedName>
</protein>
<dbReference type="RefSeq" id="WP_191158100.1">
    <property type="nucleotide sequence ID" value="NZ_JACXAI010000010.1"/>
</dbReference>
<dbReference type="Pfam" id="PF00704">
    <property type="entry name" value="Glyco_hydro_18"/>
    <property type="match status" value="1"/>
</dbReference>
<dbReference type="PROSITE" id="PS51257">
    <property type="entry name" value="PROKAR_LIPOPROTEIN"/>
    <property type="match status" value="1"/>
</dbReference>
<dbReference type="PANTHER" id="PTHR46066">
    <property type="entry name" value="CHITINASE DOMAIN-CONTAINING PROTEIN 1 FAMILY MEMBER"/>
    <property type="match status" value="1"/>
</dbReference>
<dbReference type="GO" id="GO:0005975">
    <property type="term" value="P:carbohydrate metabolic process"/>
    <property type="evidence" value="ECO:0007669"/>
    <property type="project" value="InterPro"/>
</dbReference>
<keyword evidence="1" id="KW-0378">Hydrolase</keyword>
<dbReference type="SUPFAM" id="SSF51445">
    <property type="entry name" value="(Trans)glycosidases"/>
    <property type="match status" value="1"/>
</dbReference>
<dbReference type="InterPro" id="IPR017853">
    <property type="entry name" value="GH"/>
</dbReference>